<dbReference type="Proteomes" id="UP000838412">
    <property type="component" value="Chromosome 3"/>
</dbReference>
<reference evidence="8" key="1">
    <citation type="submission" date="2022-01" db="EMBL/GenBank/DDBJ databases">
        <authorList>
            <person name="Braso-Vives M."/>
        </authorList>
    </citation>
    <scope>NUCLEOTIDE SEQUENCE</scope>
</reference>
<comment type="similarity">
    <text evidence="2 7">Belongs to the XK family.</text>
</comment>
<organism evidence="8 9">
    <name type="scientific">Branchiostoma lanceolatum</name>
    <name type="common">Common lancelet</name>
    <name type="synonym">Amphioxus lanceolatum</name>
    <dbReference type="NCBI Taxonomy" id="7740"/>
    <lineage>
        <taxon>Eukaryota</taxon>
        <taxon>Metazoa</taxon>
        <taxon>Chordata</taxon>
        <taxon>Cephalochordata</taxon>
        <taxon>Leptocardii</taxon>
        <taxon>Amphioxiformes</taxon>
        <taxon>Branchiostomatidae</taxon>
        <taxon>Branchiostoma</taxon>
    </lineage>
</organism>
<gene>
    <name evidence="8" type="primary">XKR6</name>
    <name evidence="8" type="ORF">BLAG_LOCUS15663</name>
</gene>
<protein>
    <recommendedName>
        <fullName evidence="7">XK-related protein</fullName>
    </recommendedName>
</protein>
<evidence type="ECO:0000256" key="6">
    <source>
        <dbReference type="ARBA" id="ARBA00023136"/>
    </source>
</evidence>
<keyword evidence="3" id="KW-1003">Cell membrane</keyword>
<proteinExistence type="inferred from homology"/>
<keyword evidence="4 7" id="KW-0812">Transmembrane</keyword>
<comment type="subcellular location">
    <subcellularLocation>
        <location evidence="1">Cell membrane</location>
        <topology evidence="1">Multi-pass membrane protein</topology>
    </subcellularLocation>
    <subcellularLocation>
        <location evidence="7">Membrane</location>
        <topology evidence="7">Multi-pass membrane protein</topology>
    </subcellularLocation>
</comment>
<dbReference type="OrthoDB" id="6348184at2759"/>
<dbReference type="InterPro" id="IPR018629">
    <property type="entry name" value="XK-rel"/>
</dbReference>
<evidence type="ECO:0000313" key="9">
    <source>
        <dbReference type="Proteomes" id="UP000838412"/>
    </source>
</evidence>
<evidence type="ECO:0000256" key="2">
    <source>
        <dbReference type="ARBA" id="ARBA00008789"/>
    </source>
</evidence>
<evidence type="ECO:0000256" key="1">
    <source>
        <dbReference type="ARBA" id="ARBA00004651"/>
    </source>
</evidence>
<evidence type="ECO:0000256" key="3">
    <source>
        <dbReference type="ARBA" id="ARBA00022475"/>
    </source>
</evidence>
<evidence type="ECO:0000256" key="7">
    <source>
        <dbReference type="RuleBase" id="RU910716"/>
    </source>
</evidence>
<accession>A0A8K0ER21</accession>
<name>A0A8K0ER21_BRALA</name>
<dbReference type="Pfam" id="PF09815">
    <property type="entry name" value="XK-related"/>
    <property type="match status" value="1"/>
</dbReference>
<dbReference type="EMBL" id="OV696688">
    <property type="protein sequence ID" value="CAH1257915.1"/>
    <property type="molecule type" value="Genomic_DNA"/>
</dbReference>
<evidence type="ECO:0000256" key="5">
    <source>
        <dbReference type="ARBA" id="ARBA00022989"/>
    </source>
</evidence>
<sequence length="361" mass="41143">MGTKCRSCAYGFWLVLSNVIKLGVYIADLVTDIILAAEYYRNGDTSWFGLTLGFALVPQFFMNMTMWYQEGRNPRTFILYFLQIGVALKYLQVVLGVGCCCYDPSEIRHDRNETQDDQEPVSRTVHHVLPLVHLIGTLLESVPQICLQLHVLIVTGELERMEIDTLKYVTMLMSLVAALKAVWDWEMHYLDNKECLVYGLPFAIWKVVELCSRIVAISVFSSLYTYWVFVVLGIHWFLMAITENALCSYFRGGKSWVDPDYDIYSESGPCMQTCFNLLTVAPVDVFAWATFGSRSLSKIQPFVNGFLTLAGNCVMVLMWYFLKDVSSWYDLYALITVSAGTGTALLILKPLCLLCYKQFLI</sequence>
<keyword evidence="9" id="KW-1185">Reference proteome</keyword>
<dbReference type="PANTHER" id="PTHR16024">
    <property type="entry name" value="XK-RELATED PROTEIN"/>
    <property type="match status" value="1"/>
</dbReference>
<keyword evidence="6 7" id="KW-0472">Membrane</keyword>
<dbReference type="InterPro" id="IPR050895">
    <property type="entry name" value="XK-related_scramblase"/>
</dbReference>
<feature type="transmembrane region" description="Helical" evidence="7">
    <location>
        <begin position="7"/>
        <end position="27"/>
    </location>
</feature>
<dbReference type="AlphaFoldDB" id="A0A8K0ER21"/>
<dbReference type="PANTHER" id="PTHR16024:SF28">
    <property type="entry name" value="XK-RELATED PROTEIN"/>
    <property type="match status" value="1"/>
</dbReference>
<feature type="transmembrane region" description="Helical" evidence="7">
    <location>
        <begin position="328"/>
        <end position="348"/>
    </location>
</feature>
<evidence type="ECO:0000256" key="4">
    <source>
        <dbReference type="ARBA" id="ARBA00022692"/>
    </source>
</evidence>
<keyword evidence="5 7" id="KW-1133">Transmembrane helix</keyword>
<feature type="transmembrane region" description="Helical" evidence="7">
    <location>
        <begin position="47"/>
        <end position="65"/>
    </location>
</feature>
<evidence type="ECO:0000313" key="8">
    <source>
        <dbReference type="EMBL" id="CAH1257915.1"/>
    </source>
</evidence>
<feature type="transmembrane region" description="Helical" evidence="7">
    <location>
        <begin position="302"/>
        <end position="322"/>
    </location>
</feature>
<dbReference type="GO" id="GO:0005886">
    <property type="term" value="C:plasma membrane"/>
    <property type="evidence" value="ECO:0007669"/>
    <property type="project" value="UniProtKB-SubCell"/>
</dbReference>